<dbReference type="SUPFAM" id="SSF48452">
    <property type="entry name" value="TPR-like"/>
    <property type="match status" value="1"/>
</dbReference>
<name>X0XLG0_9ZZZZ</name>
<accession>X0XLG0</accession>
<feature type="non-terminal residue" evidence="2">
    <location>
        <position position="1"/>
    </location>
</feature>
<dbReference type="InterPro" id="IPR019734">
    <property type="entry name" value="TPR_rpt"/>
</dbReference>
<dbReference type="AlphaFoldDB" id="X0XLG0"/>
<protein>
    <submittedName>
        <fullName evidence="2">Uncharacterized protein</fullName>
    </submittedName>
</protein>
<dbReference type="InterPro" id="IPR011990">
    <property type="entry name" value="TPR-like_helical_dom_sf"/>
</dbReference>
<sequence>AMPMVGAVAGCNLKAGELCYGRPEFGIRSGTIYMHLDLDELAEQEFNNVLSQKISDSDRAVALNNKGLIYLKQKRFPEAILLFEQATKHDPTQDAPKKNLELSKAKLAEQQEGKKT</sequence>
<dbReference type="PROSITE" id="PS50005">
    <property type="entry name" value="TPR"/>
    <property type="match status" value="1"/>
</dbReference>
<dbReference type="Pfam" id="PF00515">
    <property type="entry name" value="TPR_1"/>
    <property type="match status" value="1"/>
</dbReference>
<feature type="region of interest" description="Disordered" evidence="1">
    <location>
        <begin position="87"/>
        <end position="116"/>
    </location>
</feature>
<reference evidence="2" key="1">
    <citation type="journal article" date="2014" name="Front. Microbiol.">
        <title>High frequency of phylogenetically diverse reductive dehalogenase-homologous genes in deep subseafloor sedimentary metagenomes.</title>
        <authorList>
            <person name="Kawai M."/>
            <person name="Futagami T."/>
            <person name="Toyoda A."/>
            <person name="Takaki Y."/>
            <person name="Nishi S."/>
            <person name="Hori S."/>
            <person name="Arai W."/>
            <person name="Tsubouchi T."/>
            <person name="Morono Y."/>
            <person name="Uchiyama I."/>
            <person name="Ito T."/>
            <person name="Fujiyama A."/>
            <person name="Inagaki F."/>
            <person name="Takami H."/>
        </authorList>
    </citation>
    <scope>NUCLEOTIDE SEQUENCE</scope>
    <source>
        <strain evidence="2">Expedition CK06-06</strain>
    </source>
</reference>
<organism evidence="2">
    <name type="scientific">marine sediment metagenome</name>
    <dbReference type="NCBI Taxonomy" id="412755"/>
    <lineage>
        <taxon>unclassified sequences</taxon>
        <taxon>metagenomes</taxon>
        <taxon>ecological metagenomes</taxon>
    </lineage>
</organism>
<evidence type="ECO:0000313" key="2">
    <source>
        <dbReference type="EMBL" id="GAG36177.1"/>
    </source>
</evidence>
<gene>
    <name evidence="2" type="ORF">S01H1_63509</name>
</gene>
<dbReference type="EMBL" id="BARS01041805">
    <property type="protein sequence ID" value="GAG36177.1"/>
    <property type="molecule type" value="Genomic_DNA"/>
</dbReference>
<dbReference type="SMART" id="SM00028">
    <property type="entry name" value="TPR"/>
    <property type="match status" value="1"/>
</dbReference>
<proteinExistence type="predicted"/>
<dbReference type="Gene3D" id="1.25.40.10">
    <property type="entry name" value="Tetratricopeptide repeat domain"/>
    <property type="match status" value="1"/>
</dbReference>
<comment type="caution">
    <text evidence="2">The sequence shown here is derived from an EMBL/GenBank/DDBJ whole genome shotgun (WGS) entry which is preliminary data.</text>
</comment>
<evidence type="ECO:0000256" key="1">
    <source>
        <dbReference type="SAM" id="MobiDB-lite"/>
    </source>
</evidence>